<name>A0A972SJQ8_9BURK</name>
<protein>
    <submittedName>
        <fullName evidence="2">DUF4011 domain-containing protein</fullName>
    </submittedName>
</protein>
<proteinExistence type="predicted"/>
<dbReference type="RefSeq" id="WP_172170570.1">
    <property type="nucleotide sequence ID" value="NZ_WOEZ01000153.1"/>
</dbReference>
<dbReference type="Proteomes" id="UP000655523">
    <property type="component" value="Unassembled WGS sequence"/>
</dbReference>
<evidence type="ECO:0000313" key="3">
    <source>
        <dbReference type="Proteomes" id="UP000655523"/>
    </source>
</evidence>
<reference evidence="2 3" key="1">
    <citation type="submission" date="2019-11" db="EMBL/GenBank/DDBJ databases">
        <title>Metabolism of dissolved organic matter in forest soils.</title>
        <authorList>
            <person name="Cyle K.T."/>
            <person name="Wilhelm R.C."/>
            <person name="Martinez C.E."/>
        </authorList>
    </citation>
    <scope>NUCLEOTIDE SEQUENCE [LARGE SCALE GENOMIC DNA]</scope>
    <source>
        <strain evidence="2 3">5N</strain>
    </source>
</reference>
<organism evidence="2 3">
    <name type="scientific">Paraburkholderia elongata</name>
    <dbReference type="NCBI Taxonomy" id="2675747"/>
    <lineage>
        <taxon>Bacteria</taxon>
        <taxon>Pseudomonadati</taxon>
        <taxon>Pseudomonadota</taxon>
        <taxon>Betaproteobacteria</taxon>
        <taxon>Burkholderiales</taxon>
        <taxon>Burkholderiaceae</taxon>
        <taxon>Paraburkholderia</taxon>
    </lineage>
</organism>
<feature type="domain" description="DNA2/NAM7 helicase helicase" evidence="1">
    <location>
        <begin position="1294"/>
        <end position="1335"/>
    </location>
</feature>
<dbReference type="InterPro" id="IPR045055">
    <property type="entry name" value="DNA2/NAM7-like"/>
</dbReference>
<dbReference type="InterPro" id="IPR041677">
    <property type="entry name" value="DNA2/NAM7_AAA_11"/>
</dbReference>
<dbReference type="EMBL" id="WOEZ01000153">
    <property type="protein sequence ID" value="NPT58258.1"/>
    <property type="molecule type" value="Genomic_DNA"/>
</dbReference>
<accession>A0A972SJQ8</accession>
<dbReference type="SUPFAM" id="SSF52540">
    <property type="entry name" value="P-loop containing nucleoside triphosphate hydrolases"/>
    <property type="match status" value="1"/>
</dbReference>
<dbReference type="PANTHER" id="PTHR10887:SF495">
    <property type="entry name" value="HELICASE SENATAXIN ISOFORM X1-RELATED"/>
    <property type="match status" value="1"/>
</dbReference>
<feature type="non-terminal residue" evidence="2">
    <location>
        <position position="1344"/>
    </location>
</feature>
<dbReference type="Pfam" id="PF13195">
    <property type="entry name" value="DUF4011"/>
    <property type="match status" value="1"/>
</dbReference>
<keyword evidence="3" id="KW-1185">Reference proteome</keyword>
<evidence type="ECO:0000313" key="2">
    <source>
        <dbReference type="EMBL" id="NPT58258.1"/>
    </source>
</evidence>
<dbReference type="Gene3D" id="3.40.50.300">
    <property type="entry name" value="P-loop containing nucleotide triphosphate hydrolases"/>
    <property type="match status" value="2"/>
</dbReference>
<dbReference type="InterPro" id="IPR025103">
    <property type="entry name" value="DUF4011"/>
</dbReference>
<dbReference type="PANTHER" id="PTHR10887">
    <property type="entry name" value="DNA2/NAM7 HELICASE FAMILY"/>
    <property type="match status" value="1"/>
</dbReference>
<sequence length="1344" mass="148957">MNDHDSEPDVPVPEISLFSGNVPIKDALNQLRLRLLDLTSRNRLLNFKPTTGKSLQFVQCSPEVVYNRLIDTPNVATVTLTGVPEPERAAWVTKGGRLTRPDARDYASTVGIPTTYELPQGNMKLPATAASGAQMRALFYAEDLALHCRKIEREAKLAIEETGANMLYLVLGFLEYPEAENSDKLYRAPLLSLPVRLERTTKGKYDVYSIVYTGEELTENISLREKVKRDFGLSLPALNEESLSLSGYLEAVEEAIDHLPRWSVKRMATLTLLSFATMLLVRELSPENWPTEEGESSLLTHPVVKRVFEGGRDTDADGDDAQYATDYAVDDHKLANLPVIYDCDSSQHSALIDAIEGKHGVIEGPPGTGKSQTITNLIATALFMGKRVLFMSEKLAALQVVKTRLEQAGLEAFVLELHSNKTNKKRVLEDLETRINFRPRLPDGLEDLVKTVETKRSELKTYADMLNGVHGNVQGLTVYQVMWRTERYRQKCDASAKVAEDLLHYGAPATGQSEFQVLTDLLSYAAKQFVEVDGRKPDHPWWGFYPEVLQPGDEVRLERLLTRHIQDCETFAQALSDASTFLGTGTPVSKSGSNAATLLSSLAAIAPGSPDDVAYGALPRIFTEHDPYGETAEQILNQIRTRLAEMASQSQTGASNWTATTPPGDADIETLHEHIELLDYWEVGQTRLREFLTTPALIRARVAQAEHGLKELAALFHIAKIEVPFSKEGFAKLSAMLTVAESATDSQFRFRHPSLQEPNAAATLRAAAVTFAELEAARAALDAKLYLDTVPDDATLKQAIDTLREGPTWYRWAQSPWRKALAVHERLCRAKKQKLTSETRLAELEALRKYQNQQAAWSTNEVVTRLAGPFYLATNTPFEELALTSEWLIDAQRTLKLADVEPRLFDALTIDVSQIAALRVVKDKASTALKDIASLDELMGTVLPYTSLSLMQFQQSSFAAERISLGSVIAADMEKVGTFFGGKLSPDIAMENAVASVRAAHKLEGLRQALSRDEHARDLLAEHLRGAYTDLEPLFGALTYGRLVKQARLPESVESVLLAAASAENYVRLSGLTRAIQAGWTALDIFSEQMAALGAFNLVEWAGLEAVTPLQYATELSARATRALEAFDELLPWVQYFKLRADIKAKDLTPFVELMEASRVPPAHLSHVFGYRFYASIAHALFREYPELSRFSGTRHSTVRKEFGDLDRELIRLRGQQVAARCRTHSAPPAGNAGARVDDKTEMELLRYLIPQSRPRVPVRKMLQKAGRAIQALKPCFMMGPQAVAQFLKPGTISFDLIVMDEASQLKPEEAIGAIARGTQLIVVGDPKQLPPTTFFSRMGQTPD</sequence>
<dbReference type="InterPro" id="IPR027417">
    <property type="entry name" value="P-loop_NTPase"/>
</dbReference>
<comment type="caution">
    <text evidence="2">The sequence shown here is derived from an EMBL/GenBank/DDBJ whole genome shotgun (WGS) entry which is preliminary data.</text>
</comment>
<dbReference type="Pfam" id="PF13086">
    <property type="entry name" value="AAA_11"/>
    <property type="match status" value="1"/>
</dbReference>
<dbReference type="GO" id="GO:0004386">
    <property type="term" value="F:helicase activity"/>
    <property type="evidence" value="ECO:0007669"/>
    <property type="project" value="InterPro"/>
</dbReference>
<evidence type="ECO:0000259" key="1">
    <source>
        <dbReference type="Pfam" id="PF13086"/>
    </source>
</evidence>
<gene>
    <name evidence="2" type="ORF">GNZ13_27755</name>
</gene>